<dbReference type="EMBL" id="CP076680">
    <property type="protein sequence ID" value="QWU98823.1"/>
    <property type="molecule type" value="Genomic_DNA"/>
</dbReference>
<sequence length="167" mass="19282">MKGKHSQVNYGIYAKQKRDLENINIAVENLNNISKLIANTTHIFNCSFSFFEEKNHACIKYHIDGSLKLICQESLEQFDYPISVSNSIIITEDDRLVQDSLHEPFICESAIIDLQDIIKEEILLELPMAPKKDSSSCKKTKKHSYYSEQEIVTEEKVNPFEVLKKLK</sequence>
<dbReference type="RefSeq" id="WP_149368560.1">
    <property type="nucleotide sequence ID" value="NZ_CP076680.1"/>
</dbReference>
<protein>
    <recommendedName>
        <fullName evidence="3">Large ribosomal RNA subunit accumulation protein YceD</fullName>
    </recommendedName>
    <alternativeName>
        <fullName evidence="5">23S rRNA accumulation protein YceD</fullName>
    </alternativeName>
</protein>
<evidence type="ECO:0000256" key="4">
    <source>
        <dbReference type="ARBA" id="ARBA00022517"/>
    </source>
</evidence>
<evidence type="ECO:0000313" key="6">
    <source>
        <dbReference type="EMBL" id="QWU98823.1"/>
    </source>
</evidence>
<dbReference type="KEGG" id="fsr:KQR59_06850"/>
<name>A0AAJ4NMP6_9GAMM</name>
<dbReference type="InterPro" id="IPR003772">
    <property type="entry name" value="YceD"/>
</dbReference>
<evidence type="ECO:0000256" key="2">
    <source>
        <dbReference type="ARBA" id="ARBA00010740"/>
    </source>
</evidence>
<gene>
    <name evidence="6" type="ORF">KQR59_06850</name>
</gene>
<comment type="similarity">
    <text evidence="2">Belongs to the DUF177 domain family.</text>
</comment>
<evidence type="ECO:0000313" key="7">
    <source>
        <dbReference type="Proteomes" id="UP000683421"/>
    </source>
</evidence>
<dbReference type="AlphaFoldDB" id="A0AAJ4NMP6"/>
<organism evidence="6 7">
    <name type="scientific">Francisella salimarina</name>
    <dbReference type="NCBI Taxonomy" id="2599927"/>
    <lineage>
        <taxon>Bacteria</taxon>
        <taxon>Pseudomonadati</taxon>
        <taxon>Pseudomonadota</taxon>
        <taxon>Gammaproteobacteria</taxon>
        <taxon>Thiotrichales</taxon>
        <taxon>Francisellaceae</taxon>
        <taxon>Francisella</taxon>
    </lineage>
</organism>
<keyword evidence="4" id="KW-0690">Ribosome biogenesis</keyword>
<dbReference type="GO" id="GO:0042254">
    <property type="term" value="P:ribosome biogenesis"/>
    <property type="evidence" value="ECO:0007669"/>
    <property type="project" value="UniProtKB-KW"/>
</dbReference>
<comment type="function">
    <text evidence="1">Plays a role in synthesis, processing and/or stability of 23S rRNA.</text>
</comment>
<accession>A0AAJ4NMP6</accession>
<keyword evidence="7" id="KW-1185">Reference proteome</keyword>
<evidence type="ECO:0000256" key="5">
    <source>
        <dbReference type="ARBA" id="ARBA00031841"/>
    </source>
</evidence>
<dbReference type="InterPro" id="IPR039255">
    <property type="entry name" value="YceD_bac"/>
</dbReference>
<proteinExistence type="inferred from homology"/>
<dbReference type="Pfam" id="PF02620">
    <property type="entry name" value="YceD"/>
    <property type="match status" value="1"/>
</dbReference>
<evidence type="ECO:0000256" key="1">
    <source>
        <dbReference type="ARBA" id="ARBA00002868"/>
    </source>
</evidence>
<dbReference type="PANTHER" id="PTHR38099">
    <property type="entry name" value="LARGE RIBOSOMAL RNA SUBUNIT ACCUMULATION PROTEIN YCED"/>
    <property type="match status" value="1"/>
</dbReference>
<evidence type="ECO:0000256" key="3">
    <source>
        <dbReference type="ARBA" id="ARBA00015716"/>
    </source>
</evidence>
<dbReference type="Proteomes" id="UP000683421">
    <property type="component" value="Chromosome"/>
</dbReference>
<reference evidence="6 7" key="1">
    <citation type="submission" date="2021-06" db="EMBL/GenBank/DDBJ databases">
        <title>Ulceroglandular infection and bacteremia caused by Francisella salimarina in an immunocompromised patient, France.</title>
        <authorList>
            <person name="Hennebique A."/>
            <person name="Caspar Y."/>
            <person name="Maurin M."/>
            <person name="Boisset S."/>
            <person name="Pelloux I."/>
            <person name="Gallego-Hernanz M.P."/>
            <person name="Burucoa C."/>
            <person name="Cazenave-Roblot F."/>
            <person name="Plouzeau C."/>
            <person name="Rammaert B."/>
        </authorList>
    </citation>
    <scope>NUCLEOTIDE SEQUENCE [LARGE SCALE GENOMIC DNA]</scope>
    <source>
        <strain evidence="6 7">CHUGA-F75</strain>
    </source>
</reference>
<dbReference type="GO" id="GO:0005829">
    <property type="term" value="C:cytosol"/>
    <property type="evidence" value="ECO:0007669"/>
    <property type="project" value="TreeGrafter"/>
</dbReference>
<dbReference type="PANTHER" id="PTHR38099:SF1">
    <property type="entry name" value="LARGE RIBOSOMAL RNA SUBUNIT ACCUMULATION PROTEIN YCED"/>
    <property type="match status" value="1"/>
</dbReference>